<dbReference type="PROSITE" id="PS51257">
    <property type="entry name" value="PROKAR_LIPOPROTEIN"/>
    <property type="match status" value="1"/>
</dbReference>
<gene>
    <name evidence="1" type="ORF">NPX36_10625</name>
</gene>
<keyword evidence="2" id="KW-1185">Reference proteome</keyword>
<proteinExistence type="predicted"/>
<protein>
    <recommendedName>
        <fullName evidence="3">Lipoprotein</fullName>
    </recommendedName>
</protein>
<dbReference type="RefSeq" id="WP_257498674.1">
    <property type="nucleotide sequence ID" value="NZ_CP102382.1"/>
</dbReference>
<evidence type="ECO:0008006" key="3">
    <source>
        <dbReference type="Google" id="ProtNLM"/>
    </source>
</evidence>
<name>A0ABY5NQC7_9FLAO</name>
<accession>A0ABY5NQC7</accession>
<dbReference type="EMBL" id="CP102382">
    <property type="protein sequence ID" value="UUV20769.1"/>
    <property type="molecule type" value="Genomic_DNA"/>
</dbReference>
<sequence>MRNVVYILIFGILIFLISCKQNDKKNEMYNENRELVPNPEGQIMDKVTVADNEIKCNFDKLLNDPKTPKLAQELFNNTAKYSEEPLLYFGKLKDKDKATREFYFRVLTNSYKISDGAYSEGLGNLGKEFIEDNPKDFALFFDNKVCFNETDLKVWAKIVLLEFEIIDENIETGKGKPLVNGYCKKLIKDSENYSESQKTTIKKFCNFLQNEWGDFLKHID</sequence>
<dbReference type="Proteomes" id="UP001317001">
    <property type="component" value="Chromosome"/>
</dbReference>
<reference evidence="1 2" key="1">
    <citation type="submission" date="2022-08" db="EMBL/GenBank/DDBJ databases">
        <title>Myroides zhujiangensis sp. nov., a novel bacterium isolated from sediment in the Pearl River Estuary.</title>
        <authorList>
            <person name="Cui L."/>
        </authorList>
    </citation>
    <scope>NUCLEOTIDE SEQUENCE [LARGE SCALE GENOMIC DNA]</scope>
    <source>
        <strain evidence="1 2">SCSIO 72103</strain>
    </source>
</reference>
<organism evidence="1 2">
    <name type="scientific">Paenimyroides aestuarii</name>
    <dbReference type="NCBI Taxonomy" id="2968490"/>
    <lineage>
        <taxon>Bacteria</taxon>
        <taxon>Pseudomonadati</taxon>
        <taxon>Bacteroidota</taxon>
        <taxon>Flavobacteriia</taxon>
        <taxon>Flavobacteriales</taxon>
        <taxon>Flavobacteriaceae</taxon>
        <taxon>Paenimyroides</taxon>
    </lineage>
</organism>
<evidence type="ECO:0000313" key="1">
    <source>
        <dbReference type="EMBL" id="UUV20769.1"/>
    </source>
</evidence>
<evidence type="ECO:0000313" key="2">
    <source>
        <dbReference type="Proteomes" id="UP001317001"/>
    </source>
</evidence>